<dbReference type="Proteomes" id="UP000584824">
    <property type="component" value="Unassembled WGS sequence"/>
</dbReference>
<keyword evidence="3" id="KW-0597">Phosphoprotein</keyword>
<dbReference type="PANTHER" id="PTHR41523:SF7">
    <property type="entry name" value="HISTIDINE KINASE"/>
    <property type="match status" value="1"/>
</dbReference>
<evidence type="ECO:0000256" key="6">
    <source>
        <dbReference type="ARBA" id="ARBA00022777"/>
    </source>
</evidence>
<keyword evidence="10" id="KW-1185">Reference proteome</keyword>
<gene>
    <name evidence="9" type="ORF">GGQ66_000694</name>
</gene>
<evidence type="ECO:0000256" key="4">
    <source>
        <dbReference type="ARBA" id="ARBA00022679"/>
    </source>
</evidence>
<protein>
    <recommendedName>
        <fullName evidence="2">histidine kinase</fullName>
        <ecNumber evidence="2">2.7.13.3</ecNumber>
    </recommendedName>
</protein>
<dbReference type="EMBL" id="JACIDU010000002">
    <property type="protein sequence ID" value="MBB4102166.1"/>
    <property type="molecule type" value="Genomic_DNA"/>
</dbReference>
<dbReference type="GO" id="GO:0005524">
    <property type="term" value="F:ATP binding"/>
    <property type="evidence" value="ECO:0007669"/>
    <property type="project" value="UniProtKB-KW"/>
</dbReference>
<dbReference type="RefSeq" id="WP_183789422.1">
    <property type="nucleotide sequence ID" value="NZ_JACIDU010000002.1"/>
</dbReference>
<accession>A0A7W6K0W0</accession>
<dbReference type="InterPro" id="IPR036890">
    <property type="entry name" value="HATPase_C_sf"/>
</dbReference>
<dbReference type="GO" id="GO:0004673">
    <property type="term" value="F:protein histidine kinase activity"/>
    <property type="evidence" value="ECO:0007669"/>
    <property type="project" value="UniProtKB-EC"/>
</dbReference>
<evidence type="ECO:0000313" key="9">
    <source>
        <dbReference type="EMBL" id="MBB4102166.1"/>
    </source>
</evidence>
<reference evidence="9 10" key="1">
    <citation type="submission" date="2020-08" db="EMBL/GenBank/DDBJ databases">
        <title>Genomic Encyclopedia of Type Strains, Phase IV (KMG-IV): sequencing the most valuable type-strain genomes for metagenomic binning, comparative biology and taxonomic classification.</title>
        <authorList>
            <person name="Goeker M."/>
        </authorList>
    </citation>
    <scope>NUCLEOTIDE SEQUENCE [LARGE SCALE GENOMIC DNA]</scope>
    <source>
        <strain evidence="9 10">DSM 26385</strain>
    </source>
</reference>
<dbReference type="PANTHER" id="PTHR41523">
    <property type="entry name" value="TWO-COMPONENT SYSTEM SENSOR PROTEIN"/>
    <property type="match status" value="1"/>
</dbReference>
<dbReference type="EC" id="2.7.13.3" evidence="2"/>
<evidence type="ECO:0000313" key="10">
    <source>
        <dbReference type="Proteomes" id="UP000584824"/>
    </source>
</evidence>
<evidence type="ECO:0000256" key="5">
    <source>
        <dbReference type="ARBA" id="ARBA00022741"/>
    </source>
</evidence>
<keyword evidence="6 9" id="KW-0418">Kinase</keyword>
<keyword evidence="4" id="KW-0808">Transferase</keyword>
<evidence type="ECO:0000256" key="1">
    <source>
        <dbReference type="ARBA" id="ARBA00000085"/>
    </source>
</evidence>
<dbReference type="Gene3D" id="3.30.565.10">
    <property type="entry name" value="Histidine kinase-like ATPase, C-terminal domain"/>
    <property type="match status" value="1"/>
</dbReference>
<keyword evidence="5" id="KW-0547">Nucleotide-binding</keyword>
<dbReference type="InterPro" id="IPR011102">
    <property type="entry name" value="Sig_transdc_His_kinase_HWE"/>
</dbReference>
<proteinExistence type="predicted"/>
<organism evidence="9 10">
    <name type="scientific">Allorhizobium borbori</name>
    <dbReference type="NCBI Taxonomy" id="485907"/>
    <lineage>
        <taxon>Bacteria</taxon>
        <taxon>Pseudomonadati</taxon>
        <taxon>Pseudomonadota</taxon>
        <taxon>Alphaproteobacteria</taxon>
        <taxon>Hyphomicrobiales</taxon>
        <taxon>Rhizobiaceae</taxon>
        <taxon>Rhizobium/Agrobacterium group</taxon>
        <taxon>Allorhizobium</taxon>
    </lineage>
</organism>
<evidence type="ECO:0000256" key="3">
    <source>
        <dbReference type="ARBA" id="ARBA00022553"/>
    </source>
</evidence>
<evidence type="ECO:0000259" key="8">
    <source>
        <dbReference type="SMART" id="SM00911"/>
    </source>
</evidence>
<feature type="domain" description="Signal transduction histidine kinase HWE region" evidence="8">
    <location>
        <begin position="138"/>
        <end position="220"/>
    </location>
</feature>
<keyword evidence="7" id="KW-0067">ATP-binding</keyword>
<comment type="catalytic activity">
    <reaction evidence="1">
        <text>ATP + protein L-histidine = ADP + protein N-phospho-L-histidine.</text>
        <dbReference type="EC" id="2.7.13.3"/>
    </reaction>
</comment>
<dbReference type="SMART" id="SM00911">
    <property type="entry name" value="HWE_HK"/>
    <property type="match status" value="1"/>
</dbReference>
<evidence type="ECO:0000256" key="7">
    <source>
        <dbReference type="ARBA" id="ARBA00022840"/>
    </source>
</evidence>
<sequence length="331" mass="36732">MSEGLIWTKPFPREDRLREYVIPGLVDLKLCFIVQGPSGDIVYIANVPSPWRLAFDGEPDMAGIFGLEIAERLARAKDRLVAVGDRAVVEIMAGAEQIFEFRIQAVAAGDDEVHHLTTLVDRSDERHRERLLKALLREVSHRSKNLLAIIQSLALQTARHSRSLDFFLQKFRGRLYSLAQSQDLITDSSWRGAGLFSLIRQQTEKYLPENSDLVQIEGEDLMLTPNAALHIGLALHELVVNAVIHGGLLVNGKPVVVTCRQLETEDGASIEIVWEEPLSPAARLALENSEAHFGSTVLERVVPASVNGKAEYNVGGELIRYVICFPVEAAE</sequence>
<comment type="caution">
    <text evidence="9">The sequence shown here is derived from an EMBL/GenBank/DDBJ whole genome shotgun (WGS) entry which is preliminary data.</text>
</comment>
<dbReference type="AlphaFoldDB" id="A0A7W6K0W0"/>
<dbReference type="Pfam" id="PF07536">
    <property type="entry name" value="HWE_HK"/>
    <property type="match status" value="1"/>
</dbReference>
<evidence type="ECO:0000256" key="2">
    <source>
        <dbReference type="ARBA" id="ARBA00012438"/>
    </source>
</evidence>
<name>A0A7W6K0W0_9HYPH</name>